<gene>
    <name evidence="2" type="ORF">OHC33_008812</name>
</gene>
<feature type="region of interest" description="Disordered" evidence="1">
    <location>
        <begin position="213"/>
        <end position="273"/>
    </location>
</feature>
<organism evidence="2 3">
    <name type="scientific">Knufia fluminis</name>
    <dbReference type="NCBI Taxonomy" id="191047"/>
    <lineage>
        <taxon>Eukaryota</taxon>
        <taxon>Fungi</taxon>
        <taxon>Dikarya</taxon>
        <taxon>Ascomycota</taxon>
        <taxon>Pezizomycotina</taxon>
        <taxon>Eurotiomycetes</taxon>
        <taxon>Chaetothyriomycetidae</taxon>
        <taxon>Chaetothyriales</taxon>
        <taxon>Trichomeriaceae</taxon>
        <taxon>Knufia</taxon>
    </lineage>
</organism>
<feature type="compositionally biased region" description="Basic and acidic residues" evidence="1">
    <location>
        <begin position="32"/>
        <end position="50"/>
    </location>
</feature>
<evidence type="ECO:0000313" key="3">
    <source>
        <dbReference type="Proteomes" id="UP001316803"/>
    </source>
</evidence>
<accession>A0AAN8EGB1</accession>
<feature type="region of interest" description="Disordered" evidence="1">
    <location>
        <begin position="435"/>
        <end position="468"/>
    </location>
</feature>
<feature type="region of interest" description="Disordered" evidence="1">
    <location>
        <begin position="84"/>
        <end position="114"/>
    </location>
</feature>
<feature type="compositionally biased region" description="Polar residues" evidence="1">
    <location>
        <begin position="14"/>
        <end position="25"/>
    </location>
</feature>
<keyword evidence="3" id="KW-1185">Reference proteome</keyword>
<dbReference type="EMBL" id="JAKLMC020000029">
    <property type="protein sequence ID" value="KAK5950097.1"/>
    <property type="molecule type" value="Genomic_DNA"/>
</dbReference>
<sequence>MPSLTPVNPEWKRQTTNQYEPQLHTTSDEDERSQTDQEYIDHEADLETERPSPTIEETQMDTPNSSEGVLRLWEDSIDVAHLYGFSGHENTKSGRISKDRSGHKSEARRKQRSWRRETFEDLTLAYEQIPELQVDEQERTTDGREENTEARATVTTPQPDHVFEDFVEGLFPADDTCQQPVSDLPTPVESTEDIFNEVSLSAAPNQYQLQIQASNAPAVPTSAESSKDSLSKNYRDESSLPSPPPSADESTEDPQPQAKPETQVLSPIPADHGLPKAEATISYRWVDDNPSSTTGAPTIKQIPYCPGYLVGSPTTSLLNLKLQPVSPATSTAYHRKELPPLLSPDLPFGLSAGRLLPHSLPNTPGKYTAPSEDETAHQPHQTRQTQQAEEDILQNHYEATASKNWKTAAIPASQGRATFTRAAVLRAAVRLARIHSQREQDQELKEEEKGTENEKGSQSEGDDRRVLFDDTAARRDLAEWEGWGRV</sequence>
<comment type="caution">
    <text evidence="2">The sequence shown here is derived from an EMBL/GenBank/DDBJ whole genome shotgun (WGS) entry which is preliminary data.</text>
</comment>
<evidence type="ECO:0000256" key="1">
    <source>
        <dbReference type="SAM" id="MobiDB-lite"/>
    </source>
</evidence>
<dbReference type="Proteomes" id="UP001316803">
    <property type="component" value="Unassembled WGS sequence"/>
</dbReference>
<name>A0AAN8EGB1_9EURO</name>
<feature type="compositionally biased region" description="Polar residues" evidence="1">
    <location>
        <begin position="378"/>
        <end position="387"/>
    </location>
</feature>
<dbReference type="AlphaFoldDB" id="A0AAN8EGB1"/>
<protein>
    <submittedName>
        <fullName evidence="2">Uncharacterized protein</fullName>
    </submittedName>
</protein>
<feature type="compositionally biased region" description="Basic and acidic residues" evidence="1">
    <location>
        <begin position="136"/>
        <end position="149"/>
    </location>
</feature>
<feature type="compositionally biased region" description="Basic and acidic residues" evidence="1">
    <location>
        <begin position="225"/>
        <end position="238"/>
    </location>
</feature>
<feature type="region of interest" description="Disordered" evidence="1">
    <location>
        <begin position="132"/>
        <end position="160"/>
    </location>
</feature>
<feature type="region of interest" description="Disordered" evidence="1">
    <location>
        <begin position="1"/>
        <end position="69"/>
    </location>
</feature>
<feature type="region of interest" description="Disordered" evidence="1">
    <location>
        <begin position="356"/>
        <end position="388"/>
    </location>
</feature>
<proteinExistence type="predicted"/>
<evidence type="ECO:0000313" key="2">
    <source>
        <dbReference type="EMBL" id="KAK5950097.1"/>
    </source>
</evidence>
<feature type="compositionally biased region" description="Basic and acidic residues" evidence="1">
    <location>
        <begin position="89"/>
        <end position="105"/>
    </location>
</feature>
<feature type="compositionally biased region" description="Polar residues" evidence="1">
    <location>
        <begin position="55"/>
        <end position="67"/>
    </location>
</feature>
<feature type="compositionally biased region" description="Basic and acidic residues" evidence="1">
    <location>
        <begin position="436"/>
        <end position="468"/>
    </location>
</feature>
<reference evidence="2 3" key="1">
    <citation type="submission" date="2022-12" db="EMBL/GenBank/DDBJ databases">
        <title>Genomic features and morphological characterization of a novel Knufia sp. strain isolated from spacecraft assembly facility.</title>
        <authorList>
            <person name="Teixeira M."/>
            <person name="Chander A.M."/>
            <person name="Stajich J.E."/>
            <person name="Venkateswaran K."/>
        </authorList>
    </citation>
    <scope>NUCLEOTIDE SEQUENCE [LARGE SCALE GENOMIC DNA]</scope>
    <source>
        <strain evidence="2 3">FJI-L2-BK-P2</strain>
    </source>
</reference>